<protein>
    <submittedName>
        <fullName evidence="8">1,4-alpha-glucan branching enzyme</fullName>
    </submittedName>
</protein>
<dbReference type="PANTHER" id="PTHR41695:SF1">
    <property type="entry name" value="1,4-ALPHA-GLUCAN BRANCHING ENZYME TK1436"/>
    <property type="match status" value="1"/>
</dbReference>
<keyword evidence="2 5" id="KW-0119">Carbohydrate metabolism</keyword>
<accession>A0A4Q7V3I0</accession>
<proteinExistence type="inferred from homology"/>
<evidence type="ECO:0000313" key="9">
    <source>
        <dbReference type="Proteomes" id="UP000291591"/>
    </source>
</evidence>
<feature type="domain" description="Glycoside hydrolase family 57 N-terminal" evidence="6">
    <location>
        <begin position="16"/>
        <end position="236"/>
    </location>
</feature>
<feature type="binding site" evidence="4">
    <location>
        <position position="380"/>
    </location>
    <ligand>
        <name>substrate</name>
    </ligand>
</feature>
<evidence type="ECO:0000313" key="8">
    <source>
        <dbReference type="EMBL" id="RZT88001.1"/>
    </source>
</evidence>
<keyword evidence="9" id="KW-1185">Reference proteome</keyword>
<feature type="binding site" evidence="4">
    <location>
        <position position="252"/>
    </location>
    <ligand>
        <name>substrate</name>
    </ligand>
</feature>
<dbReference type="InterPro" id="IPR004300">
    <property type="entry name" value="Glyco_hydro_57_N"/>
</dbReference>
<dbReference type="GO" id="GO:0030979">
    <property type="term" value="P:alpha-glucan biosynthetic process"/>
    <property type="evidence" value="ECO:0007669"/>
    <property type="project" value="InterPro"/>
</dbReference>
<dbReference type="InterPro" id="IPR037090">
    <property type="entry name" value="57_glycoside_trans_central"/>
</dbReference>
<name>A0A4Q7V3I0_PSEST</name>
<evidence type="ECO:0000259" key="7">
    <source>
        <dbReference type="Pfam" id="PF09210"/>
    </source>
</evidence>
<evidence type="ECO:0000256" key="4">
    <source>
        <dbReference type="PIRSR" id="PIRSR640042-2"/>
    </source>
</evidence>
<dbReference type="Pfam" id="PF09210">
    <property type="entry name" value="BE_C"/>
    <property type="match status" value="1"/>
</dbReference>
<sequence>MTGAGDPQNPVGTFCLVLHSHLPLLAHHGRWPVGEEWLYQSWAHAYLPVTAMLRRLAAEGRRDLLTLGVTPVLASQLDDPHCLRGVHDWLGGWTLRAHSAATRLPDLAAHEHRVSTAATEEFERHWRHGGSPVLRGLSDAGAVELLGGPAAHPFAPLLDPRVRRFSLTSGLADHALRLGSAPSGIWAPECGYAPGMERGYADAGVSRFLVDGPALRGRTGLARPVGDSDVLCVGRDLEITYRVWSPRKGYPGSAEYRDFHTWDHDSGLKPARVTGRRVPSERKRGYDPDLAAAAVQRDARDFVDTVVARLTGLRDELGRPGLTVAAFDTELFGHWWHEGPQWLEAVLRALPEAGVAVRTLGGAVADGLVGDPVELDECSWGSGKDWRVWAGPQVCDIVERNAEVQRDLLAAVDAVPAATGPDAALTRSGGGPVRDPLRDLLADQALHALSSDWAFMVSKDSAAGYARDRAGLHAGRVRELSGLLRDGRRRAATRRVEHWTDARTPTFGHLDARDLLAPPD</sequence>
<evidence type="ECO:0000256" key="5">
    <source>
        <dbReference type="RuleBase" id="RU361196"/>
    </source>
</evidence>
<feature type="binding site" evidence="4">
    <location>
        <position position="452"/>
    </location>
    <ligand>
        <name>substrate</name>
    </ligand>
</feature>
<comment type="caution">
    <text evidence="8">The sequence shown here is derived from an EMBL/GenBank/DDBJ whole genome shotgun (WGS) entry which is preliminary data.</text>
</comment>
<evidence type="ECO:0000259" key="6">
    <source>
        <dbReference type="Pfam" id="PF03065"/>
    </source>
</evidence>
<organism evidence="8 9">
    <name type="scientific">Pseudonocardia sediminis</name>
    <dbReference type="NCBI Taxonomy" id="1397368"/>
    <lineage>
        <taxon>Bacteria</taxon>
        <taxon>Bacillati</taxon>
        <taxon>Actinomycetota</taxon>
        <taxon>Actinomycetes</taxon>
        <taxon>Pseudonocardiales</taxon>
        <taxon>Pseudonocardiaceae</taxon>
        <taxon>Pseudonocardia</taxon>
    </lineage>
</organism>
<dbReference type="Proteomes" id="UP000291591">
    <property type="component" value="Unassembled WGS sequence"/>
</dbReference>
<dbReference type="InterPro" id="IPR028995">
    <property type="entry name" value="Glyco_hydro_57/38_cen_sf"/>
</dbReference>
<dbReference type="SUPFAM" id="SSF88713">
    <property type="entry name" value="Glycoside hydrolase/deacetylase"/>
    <property type="match status" value="1"/>
</dbReference>
<dbReference type="InterPro" id="IPR027291">
    <property type="entry name" value="Glyco_hydro_38_N_sf"/>
</dbReference>
<feature type="active site" description="Nucleophile" evidence="3">
    <location>
        <position position="189"/>
    </location>
</feature>
<dbReference type="PANTHER" id="PTHR41695">
    <property type="entry name" value="1,4-ALPHA-GLUCAN BRANCHING ENZYME RV3031-RELATED"/>
    <property type="match status" value="1"/>
</dbReference>
<dbReference type="Pfam" id="PF03065">
    <property type="entry name" value="Glyco_hydro_57"/>
    <property type="match status" value="1"/>
</dbReference>
<dbReference type="InterPro" id="IPR040042">
    <property type="entry name" value="Branching_enz_MT3115-like"/>
</dbReference>
<dbReference type="SUPFAM" id="SSF88688">
    <property type="entry name" value="Families 57/38 glycoside transferase middle domain"/>
    <property type="match status" value="1"/>
</dbReference>
<evidence type="ECO:0000256" key="3">
    <source>
        <dbReference type="PIRSR" id="PIRSR640042-1"/>
    </source>
</evidence>
<dbReference type="InterPro" id="IPR011330">
    <property type="entry name" value="Glyco_hydro/deAcase_b/a-brl"/>
</dbReference>
<evidence type="ECO:0000256" key="2">
    <source>
        <dbReference type="ARBA" id="ARBA00023277"/>
    </source>
</evidence>
<dbReference type="RefSeq" id="WP_130292071.1">
    <property type="nucleotide sequence ID" value="NZ_SHKL01000001.1"/>
</dbReference>
<dbReference type="EMBL" id="SHKL01000001">
    <property type="protein sequence ID" value="RZT88001.1"/>
    <property type="molecule type" value="Genomic_DNA"/>
</dbReference>
<feature type="active site" description="Proton donor" evidence="3">
    <location>
        <position position="328"/>
    </location>
</feature>
<dbReference type="AlphaFoldDB" id="A0A4Q7V3I0"/>
<feature type="domain" description="1,4-alpha-glucan branching enzyme C-terminal" evidence="7">
    <location>
        <begin position="439"/>
        <end position="513"/>
    </location>
</feature>
<dbReference type="Gene3D" id="1.20.1430.10">
    <property type="entry name" value="Families 57/38 glycoside transferase, middle domain"/>
    <property type="match status" value="1"/>
</dbReference>
<dbReference type="InterPro" id="IPR015293">
    <property type="entry name" value="BE_C"/>
</dbReference>
<feature type="binding site" evidence="4">
    <location>
        <position position="235"/>
    </location>
    <ligand>
        <name>substrate</name>
    </ligand>
</feature>
<gene>
    <name evidence="8" type="ORF">EV383_4935</name>
</gene>
<comment type="similarity">
    <text evidence="1 5">Belongs to the glycosyl hydrolase 57 family.</text>
</comment>
<reference evidence="8 9" key="1">
    <citation type="submission" date="2019-02" db="EMBL/GenBank/DDBJ databases">
        <title>Sequencing the genomes of 1000 actinobacteria strains.</title>
        <authorList>
            <person name="Klenk H.-P."/>
        </authorList>
    </citation>
    <scope>NUCLEOTIDE SEQUENCE [LARGE SCALE GENOMIC DNA]</scope>
    <source>
        <strain evidence="8 9">DSM 45779</strain>
    </source>
</reference>
<dbReference type="OrthoDB" id="9803279at2"/>
<dbReference type="GO" id="GO:0003844">
    <property type="term" value="F:1,4-alpha-glucan branching enzyme activity"/>
    <property type="evidence" value="ECO:0007669"/>
    <property type="project" value="InterPro"/>
</dbReference>
<evidence type="ECO:0000256" key="1">
    <source>
        <dbReference type="ARBA" id="ARBA00006821"/>
    </source>
</evidence>
<dbReference type="Gene3D" id="3.20.110.10">
    <property type="entry name" value="Glycoside hydrolase 38, N terminal domain"/>
    <property type="match status" value="1"/>
</dbReference>
<dbReference type="GO" id="GO:0005576">
    <property type="term" value="C:extracellular region"/>
    <property type="evidence" value="ECO:0007669"/>
    <property type="project" value="TreeGrafter"/>
</dbReference>